<protein>
    <submittedName>
        <fullName evidence="2">Uncharacterized protein</fullName>
    </submittedName>
</protein>
<reference evidence="2 3" key="1">
    <citation type="submission" date="2015-09" db="EMBL/GenBank/DDBJ databases">
        <title>Host preference determinants of Valsa canker pathogens revealed by comparative genomics.</title>
        <authorList>
            <person name="Yin Z."/>
            <person name="Huang L."/>
        </authorList>
    </citation>
    <scope>NUCLEOTIDE SEQUENCE [LARGE SCALE GENOMIC DNA]</scope>
    <source>
        <strain evidence="2 3">SXYLt</strain>
    </source>
</reference>
<sequence>MSQNYSAKQTGSGGMSFATQTPANSNVGHHDKPKVFDAEGSIGKQFTEGGALGGAAQKIGGPLDKDGAIGKQFTAGGGIGGAVQDALGGNKGSSN</sequence>
<comment type="caution">
    <text evidence="2">The sequence shown here is derived from an EMBL/GenBank/DDBJ whole genome shotgun (WGS) entry which is preliminary data.</text>
</comment>
<name>A0A423XFZ2_9PEZI</name>
<gene>
    <name evidence="2" type="ORF">VPNG_03460</name>
</gene>
<keyword evidence="3" id="KW-1185">Reference proteome</keyword>
<evidence type="ECO:0000313" key="2">
    <source>
        <dbReference type="EMBL" id="ROW14976.1"/>
    </source>
</evidence>
<feature type="compositionally biased region" description="Polar residues" evidence="1">
    <location>
        <begin position="1"/>
        <end position="10"/>
    </location>
</feature>
<dbReference type="Proteomes" id="UP000285146">
    <property type="component" value="Unassembled WGS sequence"/>
</dbReference>
<feature type="compositionally biased region" description="Polar residues" evidence="1">
    <location>
        <begin position="17"/>
        <end position="27"/>
    </location>
</feature>
<feature type="region of interest" description="Disordered" evidence="1">
    <location>
        <begin position="1"/>
        <end position="36"/>
    </location>
</feature>
<dbReference type="EMBL" id="LKEB01000011">
    <property type="protein sequence ID" value="ROW14976.1"/>
    <property type="molecule type" value="Genomic_DNA"/>
</dbReference>
<dbReference type="AlphaFoldDB" id="A0A423XFZ2"/>
<evidence type="ECO:0000256" key="1">
    <source>
        <dbReference type="SAM" id="MobiDB-lite"/>
    </source>
</evidence>
<proteinExistence type="predicted"/>
<dbReference type="InParanoid" id="A0A423XFZ2"/>
<accession>A0A423XFZ2</accession>
<dbReference type="OrthoDB" id="5278621at2759"/>
<organism evidence="2 3">
    <name type="scientific">Cytospora leucostoma</name>
    <dbReference type="NCBI Taxonomy" id="1230097"/>
    <lineage>
        <taxon>Eukaryota</taxon>
        <taxon>Fungi</taxon>
        <taxon>Dikarya</taxon>
        <taxon>Ascomycota</taxon>
        <taxon>Pezizomycotina</taxon>
        <taxon>Sordariomycetes</taxon>
        <taxon>Sordariomycetidae</taxon>
        <taxon>Diaporthales</taxon>
        <taxon>Cytosporaceae</taxon>
        <taxon>Cytospora</taxon>
    </lineage>
</organism>
<evidence type="ECO:0000313" key="3">
    <source>
        <dbReference type="Proteomes" id="UP000285146"/>
    </source>
</evidence>